<evidence type="ECO:0000313" key="5">
    <source>
        <dbReference type="EMBL" id="MBE3640118.1"/>
    </source>
</evidence>
<comment type="cofactor">
    <cofactor evidence="1">
        <name>pyridoxal 5'-phosphate</name>
        <dbReference type="ChEBI" id="CHEBI:597326"/>
    </cofactor>
</comment>
<dbReference type="InterPro" id="IPR015421">
    <property type="entry name" value="PyrdxlP-dep_Trfase_major"/>
</dbReference>
<dbReference type="PANTHER" id="PTHR45688">
    <property type="match status" value="1"/>
</dbReference>
<dbReference type="PROSITE" id="PS00600">
    <property type="entry name" value="AA_TRANSFER_CLASS_3"/>
    <property type="match status" value="1"/>
</dbReference>
<protein>
    <submittedName>
        <fullName evidence="5">Aspartate aminotransferase family protein</fullName>
    </submittedName>
</protein>
<organism evidence="5 6">
    <name type="scientific">Mangrovicoccus algicola</name>
    <dbReference type="NCBI Taxonomy" id="2771008"/>
    <lineage>
        <taxon>Bacteria</taxon>
        <taxon>Pseudomonadati</taxon>
        <taxon>Pseudomonadota</taxon>
        <taxon>Alphaproteobacteria</taxon>
        <taxon>Rhodobacterales</taxon>
        <taxon>Paracoccaceae</taxon>
        <taxon>Mangrovicoccus</taxon>
    </lineage>
</organism>
<dbReference type="AlphaFoldDB" id="A0A8J6Z1S9"/>
<evidence type="ECO:0000256" key="4">
    <source>
        <dbReference type="RuleBase" id="RU003560"/>
    </source>
</evidence>
<dbReference type="EMBL" id="JACVXA010000073">
    <property type="protein sequence ID" value="MBE3640118.1"/>
    <property type="molecule type" value="Genomic_DNA"/>
</dbReference>
<dbReference type="InterPro" id="IPR005814">
    <property type="entry name" value="Aminotrans_3"/>
</dbReference>
<dbReference type="SUPFAM" id="SSF53383">
    <property type="entry name" value="PLP-dependent transferases"/>
    <property type="match status" value="1"/>
</dbReference>
<dbReference type="Proteomes" id="UP000609121">
    <property type="component" value="Unassembled WGS sequence"/>
</dbReference>
<comment type="caution">
    <text evidence="5">The sequence shown here is derived from an EMBL/GenBank/DDBJ whole genome shotgun (WGS) entry which is preliminary data.</text>
</comment>
<gene>
    <name evidence="5" type="ORF">ICN82_18090</name>
</gene>
<evidence type="ECO:0000313" key="6">
    <source>
        <dbReference type="Proteomes" id="UP000609121"/>
    </source>
</evidence>
<dbReference type="Gene3D" id="3.90.1150.10">
    <property type="entry name" value="Aspartate Aminotransferase, domain 1"/>
    <property type="match status" value="1"/>
</dbReference>
<dbReference type="InterPro" id="IPR049704">
    <property type="entry name" value="Aminotrans_3_PPA_site"/>
</dbReference>
<accession>A0A8J6Z1S9</accession>
<dbReference type="InterPro" id="IPR015424">
    <property type="entry name" value="PyrdxlP-dep_Trfase"/>
</dbReference>
<dbReference type="GO" id="GO:0030170">
    <property type="term" value="F:pyridoxal phosphate binding"/>
    <property type="evidence" value="ECO:0007669"/>
    <property type="project" value="InterPro"/>
</dbReference>
<dbReference type="PIRSF" id="PIRSF000521">
    <property type="entry name" value="Transaminase_4ab_Lys_Orn"/>
    <property type="match status" value="1"/>
</dbReference>
<reference evidence="5" key="1">
    <citation type="submission" date="2020-09" db="EMBL/GenBank/DDBJ databases">
        <title>A novel bacterium of genus Mangrovicoccus, isolated from South China Sea.</title>
        <authorList>
            <person name="Huang H."/>
            <person name="Mo K."/>
            <person name="Hu Y."/>
        </authorList>
    </citation>
    <scope>NUCLEOTIDE SEQUENCE</scope>
    <source>
        <strain evidence="5">HB182678</strain>
    </source>
</reference>
<keyword evidence="3 4" id="KW-0663">Pyridoxal phosphate</keyword>
<comment type="similarity">
    <text evidence="2 4">Belongs to the class-III pyridoxal-phosphate-dependent aminotransferase family.</text>
</comment>
<sequence length="424" mass="45245">MTETLAERRERLMGPNVPTFYDDPVHVVRGEGVWLWDAAGRRYLDCYNNVPHVGHGHPRVVAAIAAQAARLNTHTRYHHTLILDYIERLTATMGHGLSQMILTCTGSEANDVALRMAQAATGKRGVIATDNTYHGNTLATSQLSTRRPPIGGYPAHVRLVPAPSSTEPLGGSRAAQPAAFAEGVARAIAELEASGEGFSGMMLCPAFANEGLPALDPGFFDPAAEVIRKAGGLILADEVQPGFGRLGSHFWGHEHMGIAPDVVTLGKPMGNGFPVAGVVARPEVMAAFRGAFGYFNTFGGNPVACAAAMAVLDVIGEERLMQNAAAAGAHALARLQDLRHPFIAEARGTGLFLGLELRDGEGRPATEFAARVTEEMRRRGVLLNRIGRQMNILKMRPPLVFTAEHADIAANVLAEVLAELPHDG</sequence>
<dbReference type="InterPro" id="IPR015422">
    <property type="entry name" value="PyrdxlP-dep_Trfase_small"/>
</dbReference>
<evidence type="ECO:0000256" key="1">
    <source>
        <dbReference type="ARBA" id="ARBA00001933"/>
    </source>
</evidence>
<name>A0A8J6Z1S9_9RHOB</name>
<evidence type="ECO:0000256" key="3">
    <source>
        <dbReference type="ARBA" id="ARBA00022898"/>
    </source>
</evidence>
<keyword evidence="5" id="KW-0032">Aminotransferase</keyword>
<dbReference type="PANTHER" id="PTHR45688:SF13">
    <property type="entry name" value="ALANINE--GLYOXYLATE AMINOTRANSFERASE 2-LIKE"/>
    <property type="match status" value="1"/>
</dbReference>
<keyword evidence="5" id="KW-0808">Transferase</keyword>
<dbReference type="CDD" id="cd00610">
    <property type="entry name" value="OAT_like"/>
    <property type="match status" value="1"/>
</dbReference>
<proteinExistence type="inferred from homology"/>
<evidence type="ECO:0000256" key="2">
    <source>
        <dbReference type="ARBA" id="ARBA00008954"/>
    </source>
</evidence>
<dbReference type="Gene3D" id="3.40.640.10">
    <property type="entry name" value="Type I PLP-dependent aspartate aminotransferase-like (Major domain)"/>
    <property type="match status" value="1"/>
</dbReference>
<dbReference type="RefSeq" id="WP_193185692.1">
    <property type="nucleotide sequence ID" value="NZ_JACVXA010000073.1"/>
</dbReference>
<dbReference type="GO" id="GO:0008483">
    <property type="term" value="F:transaminase activity"/>
    <property type="evidence" value="ECO:0007669"/>
    <property type="project" value="UniProtKB-KW"/>
</dbReference>
<dbReference type="Pfam" id="PF00202">
    <property type="entry name" value="Aminotran_3"/>
    <property type="match status" value="1"/>
</dbReference>
<keyword evidence="6" id="KW-1185">Reference proteome</keyword>